<keyword evidence="11 13" id="KW-0030">Aminoacyl-tRNA synthetase</keyword>
<dbReference type="SUPFAM" id="SSF55186">
    <property type="entry name" value="ThrRS/AlaRS common domain"/>
    <property type="match status" value="1"/>
</dbReference>
<dbReference type="CDD" id="cd00771">
    <property type="entry name" value="ThrRS_core"/>
    <property type="match status" value="1"/>
</dbReference>
<dbReference type="GO" id="GO:0000049">
    <property type="term" value="F:tRNA binding"/>
    <property type="evidence" value="ECO:0007669"/>
    <property type="project" value="UniProtKB-KW"/>
</dbReference>
<dbReference type="FunFam" id="3.30.980.10:FF:000005">
    <property type="entry name" value="Threonyl-tRNA synthetase, mitochondrial"/>
    <property type="match status" value="1"/>
</dbReference>
<comment type="subunit">
    <text evidence="13">Homodimer.</text>
</comment>
<evidence type="ECO:0000256" key="8">
    <source>
        <dbReference type="ARBA" id="ARBA00022840"/>
    </source>
</evidence>
<dbReference type="PANTHER" id="PTHR11451">
    <property type="entry name" value="THREONINE-TRNA LIGASE"/>
    <property type="match status" value="1"/>
</dbReference>
<dbReference type="GO" id="GO:0005524">
    <property type="term" value="F:ATP binding"/>
    <property type="evidence" value="ECO:0007669"/>
    <property type="project" value="UniProtKB-UniRule"/>
</dbReference>
<dbReference type="EC" id="6.1.1.3" evidence="13"/>
<evidence type="ECO:0000256" key="3">
    <source>
        <dbReference type="ARBA" id="ARBA00022555"/>
    </source>
</evidence>
<dbReference type="GO" id="GO:0004829">
    <property type="term" value="F:threonine-tRNA ligase activity"/>
    <property type="evidence" value="ECO:0007669"/>
    <property type="project" value="UniProtKB-UniRule"/>
</dbReference>
<protein>
    <recommendedName>
        <fullName evidence="13">Threonine--tRNA ligase</fullName>
        <ecNumber evidence="13">6.1.1.3</ecNumber>
    </recommendedName>
    <alternativeName>
        <fullName evidence="13">Threonyl-tRNA synthetase</fullName>
        <shortName evidence="13">ThrRS</shortName>
    </alternativeName>
</protein>
<dbReference type="InterPro" id="IPR006195">
    <property type="entry name" value="aa-tRNA-synth_II"/>
</dbReference>
<dbReference type="PROSITE" id="PS50862">
    <property type="entry name" value="AA_TRNA_LIGASE_II"/>
    <property type="match status" value="1"/>
</dbReference>
<dbReference type="GO" id="GO:0005737">
    <property type="term" value="C:cytoplasm"/>
    <property type="evidence" value="ECO:0007669"/>
    <property type="project" value="UniProtKB-SubCell"/>
</dbReference>
<keyword evidence="4 13" id="KW-0436">Ligase</keyword>
<dbReference type="PANTHER" id="PTHR11451:SF44">
    <property type="entry name" value="THREONINE--TRNA LIGASE, CHLOROPLASTIC_MITOCHONDRIAL 2"/>
    <property type="match status" value="1"/>
</dbReference>
<accession>A0A0G1DKI0</accession>
<keyword evidence="3 13" id="KW-0820">tRNA-binding</keyword>
<keyword evidence="9 13" id="KW-0694">RNA-binding</keyword>
<dbReference type="SUPFAM" id="SSF52954">
    <property type="entry name" value="Class II aaRS ABD-related"/>
    <property type="match status" value="1"/>
</dbReference>
<dbReference type="CDD" id="cd00860">
    <property type="entry name" value="ThrRS_anticodon"/>
    <property type="match status" value="1"/>
</dbReference>
<keyword evidence="7 13" id="KW-0862">Zinc</keyword>
<dbReference type="NCBIfam" id="TIGR00418">
    <property type="entry name" value="thrS"/>
    <property type="match status" value="1"/>
</dbReference>
<evidence type="ECO:0000256" key="6">
    <source>
        <dbReference type="ARBA" id="ARBA00022741"/>
    </source>
</evidence>
<reference evidence="15 16" key="1">
    <citation type="journal article" date="2015" name="Nature">
        <title>rRNA introns, odd ribosomes, and small enigmatic genomes across a large radiation of phyla.</title>
        <authorList>
            <person name="Brown C.T."/>
            <person name="Hug L.A."/>
            <person name="Thomas B.C."/>
            <person name="Sharon I."/>
            <person name="Castelle C.J."/>
            <person name="Singh A."/>
            <person name="Wilkins M.J."/>
            <person name="Williams K.H."/>
            <person name="Banfield J.F."/>
        </authorList>
    </citation>
    <scope>NUCLEOTIDE SEQUENCE [LARGE SCALE GENOMIC DNA]</scope>
</reference>
<dbReference type="PATRIC" id="fig|1618443.3.peg.354"/>
<comment type="caution">
    <text evidence="15">The sequence shown here is derived from an EMBL/GenBank/DDBJ whole genome shotgun (WGS) entry which is preliminary data.</text>
</comment>
<name>A0A0G1DKI0_9BACT</name>
<keyword evidence="6 13" id="KW-0547">Nucleotide-binding</keyword>
<evidence type="ECO:0000313" key="16">
    <source>
        <dbReference type="Proteomes" id="UP000034894"/>
    </source>
</evidence>
<evidence type="ECO:0000256" key="9">
    <source>
        <dbReference type="ARBA" id="ARBA00022884"/>
    </source>
</evidence>
<comment type="caution">
    <text evidence="13">Lacks conserved residue(s) required for the propagation of feature annotation.</text>
</comment>
<evidence type="ECO:0000256" key="4">
    <source>
        <dbReference type="ARBA" id="ARBA00022598"/>
    </source>
</evidence>
<proteinExistence type="inferred from homology"/>
<dbReference type="Proteomes" id="UP000034894">
    <property type="component" value="Unassembled WGS sequence"/>
</dbReference>
<keyword evidence="10 13" id="KW-0648">Protein biosynthesis</keyword>
<dbReference type="FunFam" id="3.30.930.10:FF:000002">
    <property type="entry name" value="Threonine--tRNA ligase"/>
    <property type="match status" value="1"/>
</dbReference>
<dbReference type="FunFam" id="3.40.50.800:FF:000001">
    <property type="entry name" value="Threonine--tRNA ligase"/>
    <property type="match status" value="1"/>
</dbReference>
<evidence type="ECO:0000256" key="11">
    <source>
        <dbReference type="ARBA" id="ARBA00023146"/>
    </source>
</evidence>
<dbReference type="Gene3D" id="3.30.930.10">
    <property type="entry name" value="Bira Bifunctional Protein, Domain 2"/>
    <property type="match status" value="1"/>
</dbReference>
<dbReference type="Pfam" id="PF07973">
    <property type="entry name" value="tRNA_SAD"/>
    <property type="match status" value="1"/>
</dbReference>
<dbReference type="InterPro" id="IPR018163">
    <property type="entry name" value="Thr/Ala-tRNA-synth_IIc_edit"/>
</dbReference>
<comment type="similarity">
    <text evidence="1 13">Belongs to the class-II aminoacyl-tRNA synthetase family.</text>
</comment>
<evidence type="ECO:0000256" key="2">
    <source>
        <dbReference type="ARBA" id="ARBA00022490"/>
    </source>
</evidence>
<keyword evidence="5 13" id="KW-0479">Metal-binding</keyword>
<feature type="binding site" evidence="13">
    <location>
        <position position="498"/>
    </location>
    <ligand>
        <name>Zn(2+)</name>
        <dbReference type="ChEBI" id="CHEBI:29105"/>
        <note>catalytic</note>
    </ligand>
</feature>
<comment type="cofactor">
    <cofactor evidence="13">
        <name>Zn(2+)</name>
        <dbReference type="ChEBI" id="CHEBI:29105"/>
    </cofactor>
    <text evidence="13">Binds 1 zinc ion per subunit.</text>
</comment>
<feature type="binding site" evidence="13">
    <location>
        <position position="335"/>
    </location>
    <ligand>
        <name>Zn(2+)</name>
        <dbReference type="ChEBI" id="CHEBI:29105"/>
        <note>catalytic</note>
    </ligand>
</feature>
<dbReference type="Gene3D" id="3.30.54.20">
    <property type="match status" value="1"/>
</dbReference>
<dbReference type="GO" id="GO:0006435">
    <property type="term" value="P:threonyl-tRNA aminoacylation"/>
    <property type="evidence" value="ECO:0007669"/>
    <property type="project" value="UniProtKB-UniRule"/>
</dbReference>
<dbReference type="SUPFAM" id="SSF55681">
    <property type="entry name" value="Class II aaRS and biotin synthetases"/>
    <property type="match status" value="1"/>
</dbReference>
<dbReference type="Pfam" id="PF00587">
    <property type="entry name" value="tRNA-synt_2b"/>
    <property type="match status" value="1"/>
</dbReference>
<evidence type="ECO:0000256" key="7">
    <source>
        <dbReference type="ARBA" id="ARBA00022833"/>
    </source>
</evidence>
<evidence type="ECO:0000256" key="10">
    <source>
        <dbReference type="ARBA" id="ARBA00022917"/>
    </source>
</evidence>
<evidence type="ECO:0000256" key="12">
    <source>
        <dbReference type="ARBA" id="ARBA00049515"/>
    </source>
</evidence>
<keyword evidence="2 13" id="KW-0963">Cytoplasm</keyword>
<dbReference type="InterPro" id="IPR002320">
    <property type="entry name" value="Thr-tRNA-ligase_IIa"/>
</dbReference>
<dbReference type="InterPro" id="IPR033728">
    <property type="entry name" value="ThrRS_core"/>
</dbReference>
<dbReference type="EMBL" id="LCFP01000002">
    <property type="protein sequence ID" value="KKS98365.1"/>
    <property type="molecule type" value="Genomic_DNA"/>
</dbReference>
<dbReference type="InterPro" id="IPR045864">
    <property type="entry name" value="aa-tRNA-synth_II/BPL/LPL"/>
</dbReference>
<evidence type="ECO:0000256" key="13">
    <source>
        <dbReference type="HAMAP-Rule" id="MF_00184"/>
    </source>
</evidence>
<sequence>MTKVNLENLRHSTAHLLAAAVMELWPQSKRTIGPAIENGFYFDFDFGDIKISENDFPKIEAKMRQLLKGWQDFQRHELSAEEAKKEYPGNPFKHELIDEFSAEGQKLTFYKSGEYWDLCRGGHVDHPDQNLKYFKLLKVAGAYWRGNEKNKMLTRIYGTSFPSQKELEDYLKSLEEAEKRDHRKLGRELDLFSTSPLTGAGLILWHPKLATVRNIVEQFWKDEHYKEGYQLVNTPHIASTDMFVLSRHLSKYIDYMFPIMMHEFIEGDSAGDYSADEVLKPMNCPNHIQIFKARPRSYRDLPVRMGELGTVYRYERAGVLHGMTRVRGFTQDDSHIFCAPEQVIEEVRRVLAIMKRFYRVFGFSGYQAYISTRPEKFLGELKMWDFAEESLKKAAALEGLAYKIDEGAGVFYGPKIDMKVKDSLGREWQLGTVQFDFNQPSRAETTEEEIDEFWNLKSFKLKFKSRENTAKYLKKLGRGFDVTYINHEGAEKQCVMIHRVVLGSMERFFGILIEHYGGAFPLWLSPVQVELIPIAERHLEYAQNAENVLKTAGVRTETDKRPERMQAKIRDHTLQKVPYLGIIGDKEVEKKDGVYLSVRSRDGKDLGQLRLDRFLVTLKEQIEKKF</sequence>
<evidence type="ECO:0000313" key="15">
    <source>
        <dbReference type="EMBL" id="KKS98365.1"/>
    </source>
</evidence>
<dbReference type="InterPro" id="IPR002314">
    <property type="entry name" value="aa-tRNA-synt_IIb"/>
</dbReference>
<dbReference type="AlphaFoldDB" id="A0A0G1DKI0"/>
<dbReference type="Gene3D" id="3.30.980.10">
    <property type="entry name" value="Threonyl-trna Synthetase, Chain A, domain 2"/>
    <property type="match status" value="1"/>
</dbReference>
<organism evidence="15 16">
    <name type="scientific">Candidatus Gottesmanbacteria bacterium GW2011_GWA2_43_14</name>
    <dbReference type="NCBI Taxonomy" id="1618443"/>
    <lineage>
        <taxon>Bacteria</taxon>
        <taxon>Candidatus Gottesmaniibacteriota</taxon>
    </lineage>
</organism>
<evidence type="ECO:0000256" key="5">
    <source>
        <dbReference type="ARBA" id="ARBA00022723"/>
    </source>
</evidence>
<dbReference type="PRINTS" id="PR01047">
    <property type="entry name" value="TRNASYNTHTHR"/>
</dbReference>
<evidence type="ECO:0000256" key="1">
    <source>
        <dbReference type="ARBA" id="ARBA00008226"/>
    </source>
</evidence>
<dbReference type="InterPro" id="IPR012947">
    <property type="entry name" value="tRNA_SAD"/>
</dbReference>
<dbReference type="Gene3D" id="3.40.50.800">
    <property type="entry name" value="Anticodon-binding domain"/>
    <property type="match status" value="1"/>
</dbReference>
<dbReference type="SMART" id="SM00863">
    <property type="entry name" value="tRNA_SAD"/>
    <property type="match status" value="1"/>
</dbReference>
<gene>
    <name evidence="13" type="primary">thrS</name>
    <name evidence="15" type="ORF">UV73_C0002G0079</name>
</gene>
<dbReference type="STRING" id="1618443.UV73_C0002G0079"/>
<comment type="subcellular location">
    <subcellularLocation>
        <location evidence="13">Cytoplasm</location>
    </subcellularLocation>
</comment>
<keyword evidence="8 13" id="KW-0067">ATP-binding</keyword>
<comment type="catalytic activity">
    <reaction evidence="12 13">
        <text>tRNA(Thr) + L-threonine + ATP = L-threonyl-tRNA(Thr) + AMP + diphosphate + H(+)</text>
        <dbReference type="Rhea" id="RHEA:24624"/>
        <dbReference type="Rhea" id="RHEA-COMP:9670"/>
        <dbReference type="Rhea" id="RHEA-COMP:9704"/>
        <dbReference type="ChEBI" id="CHEBI:15378"/>
        <dbReference type="ChEBI" id="CHEBI:30616"/>
        <dbReference type="ChEBI" id="CHEBI:33019"/>
        <dbReference type="ChEBI" id="CHEBI:57926"/>
        <dbReference type="ChEBI" id="CHEBI:78442"/>
        <dbReference type="ChEBI" id="CHEBI:78534"/>
        <dbReference type="ChEBI" id="CHEBI:456215"/>
        <dbReference type="EC" id="6.1.1.3"/>
    </reaction>
</comment>
<dbReference type="HAMAP" id="MF_00184">
    <property type="entry name" value="Thr_tRNA_synth"/>
    <property type="match status" value="1"/>
</dbReference>
<dbReference type="Pfam" id="PF03129">
    <property type="entry name" value="HGTP_anticodon"/>
    <property type="match status" value="1"/>
</dbReference>
<dbReference type="InterPro" id="IPR036621">
    <property type="entry name" value="Anticodon-bd_dom_sf"/>
</dbReference>
<dbReference type="InterPro" id="IPR004154">
    <property type="entry name" value="Anticodon-bd"/>
</dbReference>
<evidence type="ECO:0000259" key="14">
    <source>
        <dbReference type="PROSITE" id="PS50862"/>
    </source>
</evidence>
<dbReference type="InterPro" id="IPR047246">
    <property type="entry name" value="ThrRS_anticodon"/>
</dbReference>
<dbReference type="GO" id="GO:0046872">
    <property type="term" value="F:metal ion binding"/>
    <property type="evidence" value="ECO:0007669"/>
    <property type="project" value="UniProtKB-KW"/>
</dbReference>
<feature type="domain" description="Aminoacyl-transfer RNA synthetases class-II family profile" evidence="14">
    <location>
        <begin position="212"/>
        <end position="521"/>
    </location>
</feature>
<feature type="binding site" evidence="13">
    <location>
        <position position="284"/>
    </location>
    <ligand>
        <name>Zn(2+)</name>
        <dbReference type="ChEBI" id="CHEBI:29105"/>
        <note>catalytic</note>
    </ligand>
</feature>